<dbReference type="SUPFAM" id="SSF48452">
    <property type="entry name" value="TPR-like"/>
    <property type="match status" value="1"/>
</dbReference>
<sequence>MTPEQRAAMQNQAANMDPTMMKQAMDQMKNMTGDDWKRMQEQMSSMTPEQMQQASASMGQQAGNAGGQMEARQQYELNASKTLKADANKLFSAGKLQEALEKYDRVKENLKYHNAVESIDLRKSCLLNASLCNLKLKNYDKTVQDCNEVLKSDVNNVKAVYRRGQAHEEKGELKRAAADIKRATELSPSDEVISAAYDKIKAKLESDGVTEEEIETVRNEAEAADKREAEKASSIPAGMGEMLDNPEMMKMMTEQMKNMSPDQLDAMNKMAKAQGMEMPEITPEMASMVSKQFENMSSEEMAEMMKMSSEMQKGMKDGKPDGDMMKKMSEQMKDPKMQKMMGDMMKNLTPEQLKEMSKTQGMDMSDEQAEQTAAMMRNVKPEHMQKLMAVAGYAQTAYGYYQKVRDYLLANKMILYAIIFLFVALLARWFRIL</sequence>
<evidence type="ECO:0008006" key="6">
    <source>
        <dbReference type="Google" id="ProtNLM"/>
    </source>
</evidence>
<dbReference type="AlphaFoldDB" id="A0A830H9L5"/>
<dbReference type="PANTHER" id="PTHR48433:SF1">
    <property type="entry name" value="OUTER ENVELOPE PROTEIN 61-LIKE"/>
    <property type="match status" value="1"/>
</dbReference>
<comment type="caution">
    <text evidence="4">The sequence shown here is derived from an EMBL/GenBank/DDBJ whole genome shotgun (WGS) entry which is preliminary data.</text>
</comment>
<accession>A0A830H9L5</accession>
<keyword evidence="5" id="KW-1185">Reference proteome</keyword>
<evidence type="ECO:0000313" key="4">
    <source>
        <dbReference type="EMBL" id="GHP03398.1"/>
    </source>
</evidence>
<keyword evidence="1" id="KW-0802">TPR repeat</keyword>
<keyword evidence="3" id="KW-0812">Transmembrane</keyword>
<dbReference type="PROSITE" id="PS50005">
    <property type="entry name" value="TPR"/>
    <property type="match status" value="1"/>
</dbReference>
<keyword evidence="3" id="KW-0472">Membrane</keyword>
<feature type="repeat" description="TPR" evidence="1">
    <location>
        <begin position="157"/>
        <end position="190"/>
    </location>
</feature>
<keyword evidence="3" id="KW-1133">Transmembrane helix</keyword>
<dbReference type="Proteomes" id="UP000660262">
    <property type="component" value="Unassembled WGS sequence"/>
</dbReference>
<evidence type="ECO:0000256" key="1">
    <source>
        <dbReference type="PROSITE-ProRule" id="PRU00339"/>
    </source>
</evidence>
<dbReference type="Gene3D" id="1.25.40.10">
    <property type="entry name" value="Tetratricopeptide repeat domain"/>
    <property type="match status" value="1"/>
</dbReference>
<dbReference type="InterPro" id="IPR019734">
    <property type="entry name" value="TPR_rpt"/>
</dbReference>
<dbReference type="InterPro" id="IPR053319">
    <property type="entry name" value="OEP61"/>
</dbReference>
<evidence type="ECO:0000313" key="5">
    <source>
        <dbReference type="Proteomes" id="UP000660262"/>
    </source>
</evidence>
<evidence type="ECO:0000256" key="2">
    <source>
        <dbReference type="SAM" id="MobiDB-lite"/>
    </source>
</evidence>
<feature type="compositionally biased region" description="Basic and acidic residues" evidence="2">
    <location>
        <begin position="215"/>
        <end position="231"/>
    </location>
</feature>
<dbReference type="InterPro" id="IPR011990">
    <property type="entry name" value="TPR-like_helical_dom_sf"/>
</dbReference>
<proteinExistence type="predicted"/>
<gene>
    <name evidence="4" type="ORF">PPROV_000215300</name>
</gene>
<protein>
    <recommendedName>
        <fullName evidence="6">STI1 domain-containing protein</fullName>
    </recommendedName>
</protein>
<dbReference type="PANTHER" id="PTHR48433">
    <property type="entry name" value="OUTER ENVELOPE PROTEIN 61-LIKE"/>
    <property type="match status" value="1"/>
</dbReference>
<feature type="transmembrane region" description="Helical" evidence="3">
    <location>
        <begin position="413"/>
        <end position="430"/>
    </location>
</feature>
<dbReference type="SMART" id="SM00028">
    <property type="entry name" value="TPR"/>
    <property type="match status" value="3"/>
</dbReference>
<feature type="region of interest" description="Disordered" evidence="2">
    <location>
        <begin position="211"/>
        <end position="242"/>
    </location>
</feature>
<dbReference type="OrthoDB" id="245563at2759"/>
<name>A0A830H9L5_9CHLO</name>
<dbReference type="Pfam" id="PF13181">
    <property type="entry name" value="TPR_8"/>
    <property type="match status" value="1"/>
</dbReference>
<dbReference type="EMBL" id="BNJQ01000005">
    <property type="protein sequence ID" value="GHP03398.1"/>
    <property type="molecule type" value="Genomic_DNA"/>
</dbReference>
<organism evidence="4 5">
    <name type="scientific">Pycnococcus provasolii</name>
    <dbReference type="NCBI Taxonomy" id="41880"/>
    <lineage>
        <taxon>Eukaryota</taxon>
        <taxon>Viridiplantae</taxon>
        <taxon>Chlorophyta</taxon>
        <taxon>Pseudoscourfieldiophyceae</taxon>
        <taxon>Pseudoscourfieldiales</taxon>
        <taxon>Pycnococcaceae</taxon>
        <taxon>Pycnococcus</taxon>
    </lineage>
</organism>
<reference evidence="4" key="1">
    <citation type="submission" date="2020-10" db="EMBL/GenBank/DDBJ databases">
        <title>Unveiling of a novel bifunctional photoreceptor, Dualchrome1, isolated from a cosmopolitan green alga.</title>
        <authorList>
            <person name="Suzuki S."/>
            <person name="Kawachi M."/>
        </authorList>
    </citation>
    <scope>NUCLEOTIDE SEQUENCE</scope>
    <source>
        <strain evidence="4">NIES 2893</strain>
    </source>
</reference>
<evidence type="ECO:0000256" key="3">
    <source>
        <dbReference type="SAM" id="Phobius"/>
    </source>
</evidence>